<name>A0AAV7Q9A4_PLEWA</name>
<feature type="region of interest" description="Disordered" evidence="1">
    <location>
        <begin position="27"/>
        <end position="63"/>
    </location>
</feature>
<dbReference type="EMBL" id="JANPWB010000010">
    <property type="protein sequence ID" value="KAJ1134720.1"/>
    <property type="molecule type" value="Genomic_DNA"/>
</dbReference>
<dbReference type="AlphaFoldDB" id="A0AAV7Q9A4"/>
<organism evidence="2 3">
    <name type="scientific">Pleurodeles waltl</name>
    <name type="common">Iberian ribbed newt</name>
    <dbReference type="NCBI Taxonomy" id="8319"/>
    <lineage>
        <taxon>Eukaryota</taxon>
        <taxon>Metazoa</taxon>
        <taxon>Chordata</taxon>
        <taxon>Craniata</taxon>
        <taxon>Vertebrata</taxon>
        <taxon>Euteleostomi</taxon>
        <taxon>Amphibia</taxon>
        <taxon>Batrachia</taxon>
        <taxon>Caudata</taxon>
        <taxon>Salamandroidea</taxon>
        <taxon>Salamandridae</taxon>
        <taxon>Pleurodelinae</taxon>
        <taxon>Pleurodeles</taxon>
    </lineage>
</organism>
<sequence length="117" mass="12996">MFMAQRILTPGIGAGRHRSLWREKTPRQPTKTLLRGGTKRCRDRDLQKPWKTTADPGKPNGKAATLQEKRGLSRLHTAQEGFHLVTNDARRRGGDFDLQLEEPEKVGATGLGLGQGL</sequence>
<feature type="region of interest" description="Disordered" evidence="1">
    <location>
        <begin position="95"/>
        <end position="117"/>
    </location>
</feature>
<evidence type="ECO:0000313" key="3">
    <source>
        <dbReference type="Proteomes" id="UP001066276"/>
    </source>
</evidence>
<gene>
    <name evidence="2" type="ORF">NDU88_001167</name>
</gene>
<evidence type="ECO:0000256" key="1">
    <source>
        <dbReference type="SAM" id="MobiDB-lite"/>
    </source>
</evidence>
<proteinExistence type="predicted"/>
<keyword evidence="3" id="KW-1185">Reference proteome</keyword>
<comment type="caution">
    <text evidence="2">The sequence shown here is derived from an EMBL/GenBank/DDBJ whole genome shotgun (WGS) entry which is preliminary data.</text>
</comment>
<protein>
    <submittedName>
        <fullName evidence="2">Uncharacterized protein</fullName>
    </submittedName>
</protein>
<reference evidence="2" key="1">
    <citation type="journal article" date="2022" name="bioRxiv">
        <title>Sequencing and chromosome-scale assembly of the giantPleurodeles waltlgenome.</title>
        <authorList>
            <person name="Brown T."/>
            <person name="Elewa A."/>
            <person name="Iarovenko S."/>
            <person name="Subramanian E."/>
            <person name="Araus A.J."/>
            <person name="Petzold A."/>
            <person name="Susuki M."/>
            <person name="Suzuki K.-i.T."/>
            <person name="Hayashi T."/>
            <person name="Toyoda A."/>
            <person name="Oliveira C."/>
            <person name="Osipova E."/>
            <person name="Leigh N.D."/>
            <person name="Simon A."/>
            <person name="Yun M.H."/>
        </authorList>
    </citation>
    <scope>NUCLEOTIDE SEQUENCE</scope>
    <source>
        <strain evidence="2">20211129_DDA</strain>
        <tissue evidence="2">Liver</tissue>
    </source>
</reference>
<accession>A0AAV7Q9A4</accession>
<evidence type="ECO:0000313" key="2">
    <source>
        <dbReference type="EMBL" id="KAJ1134720.1"/>
    </source>
</evidence>
<dbReference type="Proteomes" id="UP001066276">
    <property type="component" value="Chromosome 6"/>
</dbReference>